<dbReference type="Proteomes" id="UP001162992">
    <property type="component" value="Chromosome 15"/>
</dbReference>
<evidence type="ECO:0000313" key="1">
    <source>
        <dbReference type="EMBL" id="KAJ7529323.1"/>
    </source>
</evidence>
<accession>A0ACC2BHT0</accession>
<gene>
    <name evidence="1" type="ORF">O6H91_15G044800</name>
</gene>
<dbReference type="EMBL" id="CM055106">
    <property type="protein sequence ID" value="KAJ7529323.1"/>
    <property type="molecule type" value="Genomic_DNA"/>
</dbReference>
<proteinExistence type="predicted"/>
<name>A0ACC2BHT0_DIPCM</name>
<reference evidence="2" key="1">
    <citation type="journal article" date="2024" name="Proc. Natl. Acad. Sci. U.S.A.">
        <title>Extraordinary preservation of gene collinearity over three hundred million years revealed in homosporous lycophytes.</title>
        <authorList>
            <person name="Li C."/>
            <person name="Wickell D."/>
            <person name="Kuo L.Y."/>
            <person name="Chen X."/>
            <person name="Nie B."/>
            <person name="Liao X."/>
            <person name="Peng D."/>
            <person name="Ji J."/>
            <person name="Jenkins J."/>
            <person name="Williams M."/>
            <person name="Shu S."/>
            <person name="Plott C."/>
            <person name="Barry K."/>
            <person name="Rajasekar S."/>
            <person name="Grimwood J."/>
            <person name="Han X."/>
            <person name="Sun S."/>
            <person name="Hou Z."/>
            <person name="He W."/>
            <person name="Dai G."/>
            <person name="Sun C."/>
            <person name="Schmutz J."/>
            <person name="Leebens-Mack J.H."/>
            <person name="Li F.W."/>
            <person name="Wang L."/>
        </authorList>
    </citation>
    <scope>NUCLEOTIDE SEQUENCE [LARGE SCALE GENOMIC DNA]</scope>
    <source>
        <strain evidence="2">cv. PW_Plant_1</strain>
    </source>
</reference>
<organism evidence="1 2">
    <name type="scientific">Diphasiastrum complanatum</name>
    <name type="common">Issler's clubmoss</name>
    <name type="synonym">Lycopodium complanatum</name>
    <dbReference type="NCBI Taxonomy" id="34168"/>
    <lineage>
        <taxon>Eukaryota</taxon>
        <taxon>Viridiplantae</taxon>
        <taxon>Streptophyta</taxon>
        <taxon>Embryophyta</taxon>
        <taxon>Tracheophyta</taxon>
        <taxon>Lycopodiopsida</taxon>
        <taxon>Lycopodiales</taxon>
        <taxon>Lycopodiaceae</taxon>
        <taxon>Lycopodioideae</taxon>
        <taxon>Diphasiastrum</taxon>
    </lineage>
</organism>
<sequence length="384" mass="44311">MDFSTIKNTFDRVSKKRKLESVKTQEVIDRVLQEIEQTAEQLVDCNECSKIEETAFLTRLQAQLSKYEPLTQLGAAQREVNQAFNQYGKLVEKYPFLDIAKAYRDIEFDRHSVNKIIALHFYRQGQFELGDCFIDEAQETNAAILRAPFVEMHQILEGIKDRNLKPALEWTRLHHSELNEKGSCLEFKLQQLQFVHILLESGRLAALQHARSSFKYYATLHMGEIQRLMGCLLWAKRLDCCPYRDLLDPKHWEVILIEFTKEFCNLIGQAYNSPLYVTILAGCEALPSLIKLASVMANRISEWRSLKQLPVEIQLPNSLQFHSIFSCPVSRDQSTADNPPMLMPCGHVLCRQSIQKLAKGPSQSFKCPYCPLEVYISNCRQINF</sequence>
<keyword evidence="2" id="KW-1185">Reference proteome</keyword>
<comment type="caution">
    <text evidence="1">The sequence shown here is derived from an EMBL/GenBank/DDBJ whole genome shotgun (WGS) entry which is preliminary data.</text>
</comment>
<evidence type="ECO:0000313" key="2">
    <source>
        <dbReference type="Proteomes" id="UP001162992"/>
    </source>
</evidence>
<protein>
    <submittedName>
        <fullName evidence="1">Uncharacterized protein</fullName>
    </submittedName>
</protein>